<proteinExistence type="predicted"/>
<dbReference type="RefSeq" id="WP_101303754.1">
    <property type="nucleotide sequence ID" value="NZ_CP025197.1"/>
</dbReference>
<dbReference type="EMBL" id="NEMB01000003">
    <property type="protein sequence ID" value="PQQ65924.1"/>
    <property type="molecule type" value="Genomic_DNA"/>
</dbReference>
<gene>
    <name evidence="2" type="ORF">B9R14_03520</name>
    <name evidence="1" type="ORF">HVS_15730</name>
</gene>
<evidence type="ECO:0000313" key="2">
    <source>
        <dbReference type="EMBL" id="PQQ65924.1"/>
    </source>
</evidence>
<dbReference type="EMBL" id="CP025197">
    <property type="protein sequence ID" value="AUG58986.1"/>
    <property type="molecule type" value="Genomic_DNA"/>
</dbReference>
<reference evidence="2 4" key="2">
    <citation type="journal article" date="2018" name="Syst. Appl. Microbiol.">
        <title>Characterization and high-quality draft genome sequence of Herbivorax saccincola A7, an anaerobic, alkaliphilic, thermophilic, cellulolytic, and xylanolytic bacterium.</title>
        <authorList>
            <person name="Aikawa S."/>
            <person name="Baramee S."/>
            <person name="Sermsathanaswadi J."/>
            <person name="Thianheng P."/>
            <person name="Tachaapaikoon C."/>
            <person name="Shikata A."/>
            <person name="Waeonukul R."/>
            <person name="Pason P."/>
            <person name="Ratanakhanokchai K."/>
            <person name="Kosugi A."/>
        </authorList>
    </citation>
    <scope>NUCLEOTIDE SEQUENCE [LARGE SCALE GENOMIC DNA]</scope>
    <source>
        <strain evidence="2 4">A7</strain>
    </source>
</reference>
<evidence type="ECO:0008006" key="5">
    <source>
        <dbReference type="Google" id="ProtNLM"/>
    </source>
</evidence>
<name>A0A2K9EB46_9FIRM</name>
<keyword evidence="3" id="KW-1185">Reference proteome</keyword>
<accession>A0A2K9EB46</accession>
<dbReference type="KEGG" id="hsc:HVS_15730"/>
<dbReference type="Proteomes" id="UP000239720">
    <property type="component" value="Unassembled WGS sequence"/>
</dbReference>
<sequence>MTNDTIKRETLLENDAATLWYYPDYGIIHHKIHKFIMGDKFKEVMLTGAEYFEKKNCKKWLSDNKNSSALRKVDVDWGKENWKPIMIKAGWKYWAVVMPDLMAGKLTMRSIIEYYKERNVTVEIFDDVDLALKWLMEND</sequence>
<evidence type="ECO:0000313" key="4">
    <source>
        <dbReference type="Proteomes" id="UP000239720"/>
    </source>
</evidence>
<evidence type="ECO:0000313" key="3">
    <source>
        <dbReference type="Proteomes" id="UP000233534"/>
    </source>
</evidence>
<reference evidence="1 3" key="1">
    <citation type="submission" date="2017-12" db="EMBL/GenBank/DDBJ databases">
        <title>Complete genome sequence of Herbivorax saccincola GGR1, a novel Cellulosome-producing hydrolytic bacterium in a thermophilic biogas plant, established by Illumina and Nanopore MinION sequencing.</title>
        <authorList>
            <person name="Pechtl A."/>
            <person name="Ruckert C."/>
            <person name="Koeck D.E."/>
            <person name="Maus I."/>
            <person name="Winkler A."/>
            <person name="Kalinowski J."/>
            <person name="Puhler A."/>
            <person name="Schwarz W.W."/>
            <person name="Zverlov V.V."/>
            <person name="Schluter A."/>
            <person name="Liebl W."/>
        </authorList>
    </citation>
    <scope>NUCLEOTIDE SEQUENCE [LARGE SCALE GENOMIC DNA]</scope>
    <source>
        <strain evidence="1">GGR1</strain>
        <strain evidence="3">SR1</strain>
    </source>
</reference>
<organism evidence="1 3">
    <name type="scientific">Acetivibrio saccincola</name>
    <dbReference type="NCBI Taxonomy" id="1677857"/>
    <lineage>
        <taxon>Bacteria</taxon>
        <taxon>Bacillati</taxon>
        <taxon>Bacillota</taxon>
        <taxon>Clostridia</taxon>
        <taxon>Eubacteriales</taxon>
        <taxon>Oscillospiraceae</taxon>
        <taxon>Acetivibrio</taxon>
    </lineage>
</organism>
<dbReference type="AlphaFoldDB" id="A0A2K9EB46"/>
<evidence type="ECO:0000313" key="1">
    <source>
        <dbReference type="EMBL" id="AUG58986.1"/>
    </source>
</evidence>
<dbReference type="Proteomes" id="UP000233534">
    <property type="component" value="Chromosome"/>
</dbReference>
<protein>
    <recommendedName>
        <fullName evidence="5">STAS/SEC14 domain-containing protein</fullName>
    </recommendedName>
</protein>
<dbReference type="OrthoDB" id="852169at2"/>